<evidence type="ECO:0000256" key="2">
    <source>
        <dbReference type="ARBA" id="ARBA00004286"/>
    </source>
</evidence>
<evidence type="ECO:0000313" key="15">
    <source>
        <dbReference type="Proteomes" id="UP000039324"/>
    </source>
</evidence>
<keyword evidence="15" id="KW-1185">Reference proteome</keyword>
<reference evidence="14 15" key="1">
    <citation type="submission" date="2015-02" db="EMBL/GenBank/DDBJ databases">
        <authorList>
            <person name="Chooi Y.-H."/>
        </authorList>
    </citation>
    <scope>NUCLEOTIDE SEQUENCE [LARGE SCALE GENOMIC DNA]</scope>
    <source>
        <strain evidence="14">E3</strain>
    </source>
</reference>
<dbReference type="GO" id="GO:0000779">
    <property type="term" value="C:condensed chromosome, centromeric region"/>
    <property type="evidence" value="ECO:0007669"/>
    <property type="project" value="TreeGrafter"/>
</dbReference>
<evidence type="ECO:0000256" key="9">
    <source>
        <dbReference type="ARBA" id="ARBA00023306"/>
    </source>
</evidence>
<dbReference type="Proteomes" id="UP000039324">
    <property type="component" value="Unassembled WGS sequence"/>
</dbReference>
<evidence type="ECO:0000259" key="12">
    <source>
        <dbReference type="Pfam" id="PF12717"/>
    </source>
</evidence>
<keyword evidence="4" id="KW-0158">Chromosome</keyword>
<evidence type="ECO:0000256" key="6">
    <source>
        <dbReference type="ARBA" id="ARBA00022776"/>
    </source>
</evidence>
<dbReference type="SUPFAM" id="SSF48371">
    <property type="entry name" value="ARM repeat"/>
    <property type="match status" value="1"/>
</dbReference>
<dbReference type="OMA" id="CPLEKLW"/>
<feature type="compositionally biased region" description="Low complexity" evidence="11">
    <location>
        <begin position="1234"/>
        <end position="1249"/>
    </location>
</feature>
<keyword evidence="9 10" id="KW-0131">Cell cycle</keyword>
<evidence type="ECO:0000313" key="14">
    <source>
        <dbReference type="EMBL" id="CEO95535.1"/>
    </source>
</evidence>
<accession>A0A0G4IKC8</accession>
<dbReference type="PIRSF" id="PIRSF017127">
    <property type="entry name" value="Condensin_D2"/>
    <property type="match status" value="1"/>
</dbReference>
<dbReference type="Pfam" id="PF12922">
    <property type="entry name" value="Cnd1_N"/>
    <property type="match status" value="1"/>
</dbReference>
<evidence type="ECO:0000256" key="7">
    <source>
        <dbReference type="ARBA" id="ARBA00023067"/>
    </source>
</evidence>
<comment type="function">
    <text evidence="10">Regulatory subunit of the condensin complex, a complex required for conversion of interphase chromatin into mitotic-like condense chromosomes. The condensin complex probably introduces positive supercoils into relaxed DNA in the presence of type I topoisomerases and converts nicked DNA into positive knotted forms in the presence of type II topoisomerases.</text>
</comment>
<dbReference type="OrthoDB" id="436262at2759"/>
<dbReference type="GO" id="GO:0000796">
    <property type="term" value="C:condensin complex"/>
    <property type="evidence" value="ECO:0007669"/>
    <property type="project" value="TreeGrafter"/>
</dbReference>
<dbReference type="InterPro" id="IPR026971">
    <property type="entry name" value="CND1/NCAPD3"/>
</dbReference>
<feature type="region of interest" description="Disordered" evidence="11">
    <location>
        <begin position="1137"/>
        <end position="1293"/>
    </location>
</feature>
<keyword evidence="8" id="KW-0539">Nucleus</keyword>
<dbReference type="InterPro" id="IPR011989">
    <property type="entry name" value="ARM-like"/>
</dbReference>
<protein>
    <submittedName>
        <fullName evidence="14">Uncharacterized protein</fullName>
    </submittedName>
</protein>
<evidence type="ECO:0000256" key="1">
    <source>
        <dbReference type="ARBA" id="ARBA00004123"/>
    </source>
</evidence>
<comment type="similarity">
    <text evidence="3 10">Belongs to the CND1 (condensin subunit 1) family.</text>
</comment>
<feature type="compositionally biased region" description="Basic and acidic residues" evidence="11">
    <location>
        <begin position="1155"/>
        <end position="1166"/>
    </location>
</feature>
<dbReference type="InterPro" id="IPR007673">
    <property type="entry name" value="Condensin_cplx_su1"/>
</dbReference>
<name>A0A0G4IKC8_PLABS</name>
<dbReference type="Gene3D" id="1.25.10.10">
    <property type="entry name" value="Leucine-rich Repeat Variant"/>
    <property type="match status" value="2"/>
</dbReference>
<dbReference type="PANTHER" id="PTHR14222:SF2">
    <property type="entry name" value="CONDENSIN COMPLEX SUBUNIT 1"/>
    <property type="match status" value="1"/>
</dbReference>
<dbReference type="InterPro" id="IPR032682">
    <property type="entry name" value="Cnd1_C"/>
</dbReference>
<feature type="compositionally biased region" description="Basic residues" evidence="11">
    <location>
        <begin position="1167"/>
        <end position="1177"/>
    </location>
</feature>
<comment type="subcellular location">
    <subcellularLocation>
        <location evidence="2">Chromosome</location>
    </subcellularLocation>
    <subcellularLocation>
        <location evidence="1">Nucleus</location>
    </subcellularLocation>
</comment>
<feature type="compositionally biased region" description="Low complexity" evidence="11">
    <location>
        <begin position="1187"/>
        <end position="1197"/>
    </location>
</feature>
<evidence type="ECO:0000256" key="10">
    <source>
        <dbReference type="PIRNR" id="PIRNR017127"/>
    </source>
</evidence>
<keyword evidence="7 10" id="KW-0226">DNA condensation</keyword>
<proteinExistence type="inferred from homology"/>
<dbReference type="InterPro" id="IPR024324">
    <property type="entry name" value="Condensin_cplx_su1_N"/>
</dbReference>
<dbReference type="GO" id="GO:0007076">
    <property type="term" value="P:mitotic chromosome condensation"/>
    <property type="evidence" value="ECO:0007669"/>
    <property type="project" value="InterPro"/>
</dbReference>
<dbReference type="GO" id="GO:0010032">
    <property type="term" value="P:meiotic chromosome condensation"/>
    <property type="evidence" value="ECO:0007669"/>
    <property type="project" value="TreeGrafter"/>
</dbReference>
<evidence type="ECO:0000259" key="13">
    <source>
        <dbReference type="Pfam" id="PF12922"/>
    </source>
</evidence>
<organism evidence="14 15">
    <name type="scientific">Plasmodiophora brassicae</name>
    <name type="common">Clubroot disease agent</name>
    <dbReference type="NCBI Taxonomy" id="37360"/>
    <lineage>
        <taxon>Eukaryota</taxon>
        <taxon>Sar</taxon>
        <taxon>Rhizaria</taxon>
        <taxon>Endomyxa</taxon>
        <taxon>Phytomyxea</taxon>
        <taxon>Plasmodiophorida</taxon>
        <taxon>Plasmodiophoridae</taxon>
        <taxon>Plasmodiophora</taxon>
    </lineage>
</organism>
<dbReference type="GO" id="GO:0042393">
    <property type="term" value="F:histone binding"/>
    <property type="evidence" value="ECO:0007669"/>
    <property type="project" value="TreeGrafter"/>
</dbReference>
<evidence type="ECO:0000256" key="3">
    <source>
        <dbReference type="ARBA" id="ARBA00009606"/>
    </source>
</evidence>
<dbReference type="STRING" id="37360.A0A0G4IKC8"/>
<dbReference type="EMBL" id="CDSF01000024">
    <property type="protein sequence ID" value="CEO95535.1"/>
    <property type="molecule type" value="Genomic_DNA"/>
</dbReference>
<keyword evidence="5 10" id="KW-0132">Cell division</keyword>
<dbReference type="PANTHER" id="PTHR14222">
    <property type="entry name" value="CONDENSIN"/>
    <property type="match status" value="1"/>
</dbReference>
<dbReference type="GO" id="GO:0051301">
    <property type="term" value="P:cell division"/>
    <property type="evidence" value="ECO:0007669"/>
    <property type="project" value="UniProtKB-KW"/>
</dbReference>
<dbReference type="InterPro" id="IPR016024">
    <property type="entry name" value="ARM-type_fold"/>
</dbReference>
<evidence type="ECO:0000256" key="11">
    <source>
        <dbReference type="SAM" id="MobiDB-lite"/>
    </source>
</evidence>
<evidence type="ECO:0000256" key="5">
    <source>
        <dbReference type="ARBA" id="ARBA00022618"/>
    </source>
</evidence>
<dbReference type="GO" id="GO:0005634">
    <property type="term" value="C:nucleus"/>
    <property type="evidence" value="ECO:0007669"/>
    <property type="project" value="UniProtKB-SubCell"/>
</dbReference>
<dbReference type="Pfam" id="PF12717">
    <property type="entry name" value="Cnd1"/>
    <property type="match status" value="1"/>
</dbReference>
<feature type="domain" description="Condensin complex subunit 1 N-terminal" evidence="13">
    <location>
        <begin position="84"/>
        <end position="225"/>
    </location>
</feature>
<evidence type="ECO:0000256" key="4">
    <source>
        <dbReference type="ARBA" id="ARBA00022454"/>
    </source>
</evidence>
<feature type="domain" description="Condensin complex subunit 1 C-terminal" evidence="12">
    <location>
        <begin position="913"/>
        <end position="1073"/>
    </location>
</feature>
<evidence type="ECO:0000256" key="8">
    <source>
        <dbReference type="ARBA" id="ARBA00023242"/>
    </source>
</evidence>
<sequence>MSIVEFKVPLHVEDLALDLDDRYTLHDRVGPPAHHTKQILADVEVRLTNDPTNIYAHEAFDSLYWLVCGCGAMPAADRRLLMSILCTSLVSLVGSINSVVMDRDVDLDSVENRERVDIVRNALKMHSYLLSTAVSRMYRDVVQPTKSKGSKSKNAEDNWDDLKEKVTSAFLEMIDHKALKRLWTGEPEEEFGALLFQVGIQLMEDKDNAAVRNAALRNCMFSLVSRSMTTFTLDAQAIAGLVQLVLSSEHAATLVAAFLQHSLADFSSPPFAIGVLDEIGRLDSKQLSRDLLSCKCISTFLVEIATRMPAEVVQSLPVVLPFIDAEHYALRNGIIKMLGTLLLNNDDEVMPTELRAAIIHTLVQRFLDSCSYSRSAALATWRMLAEAERIPLQVLDDVMAGAAERLLDKSVFVRKAAIQFFTTILQHNPFAAQLDGRQFAAKMDDVVAQIGALKEKLDASGEERVGGDDEDDMVIEGNRPTLELESQLNAANHEVSQLKIGLQFCQRIEVRFPLAVFRESYLNHKVVISTMISLLSSKSVSDALSAIEFIVAAHEFGVAGSTNALHKMLPLVYSKQADVKDAIVAVYDRVYVKGRPSTDVAAGLVNLAVRTTVTELTCLEVIVSDLVRAGSITVAHMSSLVRVLSDPSSSLTQARAALDLLAMAGLSLPDVIHRNLDQILSRSFKSHTDSALVRSACIALQRMAPNAIPADSPAFGHLRSVLEAKVGMGPHWFSAAQQAMDAVFKLHPCPDAVISDVLNLYAQRVFGELLGDATQLSQLFFLVGHAAIRMLVYHEELEASWKRTRNNHQDREDVAIEEDDELAAVGGGQADELEVEVLKERAQAGLLDPNSIVGAIAPLLVNVIGNPSQYSDQVLQMSASLALCKIMCVSASFCEQHLRLLFTLLQRAECPNIRANLVIALGDLAFRFPNLIDPWTSHMYAPLKDGVPRVRKNTLMVLSHLILNDMIKVKGEISAVTLCLDDPESSIKDLAHLFFTELSKKVNNPIYNVLPDTISRLSRVESVDPDVFKRISKYLIEFVDKERQIESLVEKFCHRFPTTEDAQHWRNYAYCLSCLNITSSKIVSKFMSLVKLYSDKLDDDEVFNLLRGIIVKAKKAAEGEFLEQLEEFDRRMTSLHAPAADDADADERPAAGGEGSDKEQQQEPLRRARKPRGKKAVHSSDGDDAEPSPSAAAPAKTPRARRAASARPAVPPAKENVPDDNDDDVFAPPKTPKRSSASTRRAAAAAPSSSRRRPAPKASKLPAGRRARKPAVQPSSSSSSSDGDLDNVPDIPI</sequence>
<keyword evidence="6 10" id="KW-0498">Mitosis</keyword>
<gene>
    <name evidence="14" type="ORF">PBRA_004261</name>
</gene>